<dbReference type="Gene3D" id="3.90.190.20">
    <property type="entry name" value="Mur ligase, C-terminal domain"/>
    <property type="match status" value="1"/>
</dbReference>
<feature type="domain" description="Mur ligase C-terminal" evidence="9">
    <location>
        <begin position="312"/>
        <end position="424"/>
    </location>
</feature>
<keyword evidence="5 7" id="KW-0547">Nucleotide-binding</keyword>
<evidence type="ECO:0000256" key="5">
    <source>
        <dbReference type="ARBA" id="ARBA00022741"/>
    </source>
</evidence>
<evidence type="ECO:0000256" key="3">
    <source>
        <dbReference type="ARBA" id="ARBA00022490"/>
    </source>
</evidence>
<evidence type="ECO:0000256" key="4">
    <source>
        <dbReference type="ARBA" id="ARBA00022598"/>
    </source>
</evidence>
<accession>A0A4S1CLP4</accession>
<feature type="binding site" evidence="7">
    <location>
        <begin position="115"/>
        <end position="121"/>
    </location>
    <ligand>
        <name>ATP</name>
        <dbReference type="ChEBI" id="CHEBI:30616"/>
    </ligand>
</feature>
<keyword evidence="7 8" id="KW-0131">Cell cycle</keyword>
<keyword evidence="7 8" id="KW-0133">Cell shape</keyword>
<gene>
    <name evidence="7 11" type="primary">murD</name>
    <name evidence="11" type="ORF">E4633_01420</name>
</gene>
<dbReference type="SUPFAM" id="SSF53244">
    <property type="entry name" value="MurD-like peptide ligases, peptide-binding domain"/>
    <property type="match status" value="1"/>
</dbReference>
<dbReference type="GO" id="GO:0071555">
    <property type="term" value="P:cell wall organization"/>
    <property type="evidence" value="ECO:0007669"/>
    <property type="project" value="UniProtKB-KW"/>
</dbReference>
<reference evidence="11 12" key="1">
    <citation type="submission" date="2019-04" db="EMBL/GenBank/DDBJ databases">
        <title>Geobacter oryzae sp. nov., ferric-reducing bacteria isolated from paddy soil.</title>
        <authorList>
            <person name="Xu Z."/>
            <person name="Masuda Y."/>
            <person name="Itoh H."/>
            <person name="Senoo K."/>
        </authorList>
    </citation>
    <scope>NUCLEOTIDE SEQUENCE [LARGE SCALE GENOMIC DNA]</scope>
    <source>
        <strain evidence="11 12">Red111</strain>
    </source>
</reference>
<evidence type="ECO:0000256" key="2">
    <source>
        <dbReference type="ARBA" id="ARBA00004752"/>
    </source>
</evidence>
<keyword evidence="6 7" id="KW-0067">ATP-binding</keyword>
<feature type="domain" description="Mur ligase central" evidence="10">
    <location>
        <begin position="113"/>
        <end position="289"/>
    </location>
</feature>
<comment type="function">
    <text evidence="7 8">Cell wall formation. Catalyzes the addition of glutamate to the nucleotide precursor UDP-N-acetylmuramoyl-L-alanine (UMA).</text>
</comment>
<evidence type="ECO:0000256" key="8">
    <source>
        <dbReference type="RuleBase" id="RU003664"/>
    </source>
</evidence>
<keyword evidence="7 8" id="KW-0573">Peptidoglycan synthesis</keyword>
<keyword evidence="7 8" id="KW-0961">Cell wall biogenesis/degradation</keyword>
<dbReference type="PANTHER" id="PTHR43692">
    <property type="entry name" value="UDP-N-ACETYLMURAMOYLALANINE--D-GLUTAMATE LIGASE"/>
    <property type="match status" value="1"/>
</dbReference>
<comment type="catalytic activity">
    <reaction evidence="7 8">
        <text>UDP-N-acetyl-alpha-D-muramoyl-L-alanine + D-glutamate + ATP = UDP-N-acetyl-alpha-D-muramoyl-L-alanyl-D-glutamate + ADP + phosphate + H(+)</text>
        <dbReference type="Rhea" id="RHEA:16429"/>
        <dbReference type="ChEBI" id="CHEBI:15378"/>
        <dbReference type="ChEBI" id="CHEBI:29986"/>
        <dbReference type="ChEBI" id="CHEBI:30616"/>
        <dbReference type="ChEBI" id="CHEBI:43474"/>
        <dbReference type="ChEBI" id="CHEBI:83898"/>
        <dbReference type="ChEBI" id="CHEBI:83900"/>
        <dbReference type="ChEBI" id="CHEBI:456216"/>
        <dbReference type="EC" id="6.3.2.9"/>
    </reaction>
</comment>
<keyword evidence="4 7" id="KW-0436">Ligase</keyword>
<dbReference type="UniPathway" id="UPA00219"/>
<dbReference type="NCBIfam" id="TIGR01087">
    <property type="entry name" value="murD"/>
    <property type="match status" value="1"/>
</dbReference>
<dbReference type="InterPro" id="IPR013221">
    <property type="entry name" value="Mur_ligase_cen"/>
</dbReference>
<name>A0A4S1CLP4_9BACT</name>
<comment type="similarity">
    <text evidence="7">Belongs to the MurCDEF family.</text>
</comment>
<dbReference type="EC" id="6.3.2.9" evidence="7 8"/>
<dbReference type="Pfam" id="PF21799">
    <property type="entry name" value="MurD-like_N"/>
    <property type="match status" value="1"/>
</dbReference>
<dbReference type="HAMAP" id="MF_00639">
    <property type="entry name" value="MurD"/>
    <property type="match status" value="1"/>
</dbReference>
<keyword evidence="7 8" id="KW-0132">Cell division</keyword>
<dbReference type="AlphaFoldDB" id="A0A4S1CLP4"/>
<dbReference type="InterPro" id="IPR036615">
    <property type="entry name" value="Mur_ligase_C_dom_sf"/>
</dbReference>
<evidence type="ECO:0000256" key="7">
    <source>
        <dbReference type="HAMAP-Rule" id="MF_00639"/>
    </source>
</evidence>
<dbReference type="RefSeq" id="WP_135868494.1">
    <property type="nucleotide sequence ID" value="NZ_SRSC01000001.1"/>
</dbReference>
<comment type="pathway">
    <text evidence="2 7 8">Cell wall biogenesis; peptidoglycan biosynthesis.</text>
</comment>
<protein>
    <recommendedName>
        <fullName evidence="7 8">UDP-N-acetylmuramoylalanine--D-glutamate ligase</fullName>
        <ecNumber evidence="7 8">6.3.2.9</ecNumber>
    </recommendedName>
    <alternativeName>
        <fullName evidence="7">D-glutamic acid-adding enzyme</fullName>
    </alternativeName>
    <alternativeName>
        <fullName evidence="7">UDP-N-acetylmuramoyl-L-alanyl-D-glutamate synthetase</fullName>
    </alternativeName>
</protein>
<dbReference type="SUPFAM" id="SSF53623">
    <property type="entry name" value="MurD-like peptide ligases, catalytic domain"/>
    <property type="match status" value="1"/>
</dbReference>
<organism evidence="11 12">
    <name type="scientific">Geomonas terrae</name>
    <dbReference type="NCBI Taxonomy" id="2562681"/>
    <lineage>
        <taxon>Bacteria</taxon>
        <taxon>Pseudomonadati</taxon>
        <taxon>Thermodesulfobacteriota</taxon>
        <taxon>Desulfuromonadia</taxon>
        <taxon>Geobacterales</taxon>
        <taxon>Geobacteraceae</taxon>
        <taxon>Geomonas</taxon>
    </lineage>
</organism>
<dbReference type="Pfam" id="PF02875">
    <property type="entry name" value="Mur_ligase_C"/>
    <property type="match status" value="1"/>
</dbReference>
<evidence type="ECO:0000313" key="11">
    <source>
        <dbReference type="EMBL" id="TGU74156.1"/>
    </source>
</evidence>
<evidence type="ECO:0000259" key="10">
    <source>
        <dbReference type="Pfam" id="PF08245"/>
    </source>
</evidence>
<dbReference type="InterPro" id="IPR004101">
    <property type="entry name" value="Mur_ligase_C"/>
</dbReference>
<keyword evidence="12" id="KW-1185">Reference proteome</keyword>
<dbReference type="Gene3D" id="3.40.1190.10">
    <property type="entry name" value="Mur-like, catalytic domain"/>
    <property type="match status" value="1"/>
</dbReference>
<comment type="subcellular location">
    <subcellularLocation>
        <location evidence="1 7 8">Cytoplasm</location>
    </subcellularLocation>
</comment>
<dbReference type="InterPro" id="IPR005762">
    <property type="entry name" value="MurD"/>
</dbReference>
<dbReference type="SUPFAM" id="SSF51984">
    <property type="entry name" value="MurCD N-terminal domain"/>
    <property type="match status" value="1"/>
</dbReference>
<dbReference type="EMBL" id="SRSC01000001">
    <property type="protein sequence ID" value="TGU74156.1"/>
    <property type="molecule type" value="Genomic_DNA"/>
</dbReference>
<dbReference type="GO" id="GO:0008360">
    <property type="term" value="P:regulation of cell shape"/>
    <property type="evidence" value="ECO:0007669"/>
    <property type="project" value="UniProtKB-KW"/>
</dbReference>
<evidence type="ECO:0000256" key="1">
    <source>
        <dbReference type="ARBA" id="ARBA00004496"/>
    </source>
</evidence>
<sequence length="454" mass="49742">MDLKDKKILVVGLAKTGVAVTRFLAEAGAQVTITDMRDDEALKDVLAELADLDLCLELGRHVPYSFLMADLVVVSPGVPMDIKPLEMARAQRRRVVSEVELASWFIKAPMVAITGTNGKTTTTTLTGEIFKGCGFDTFVGGNIGNPLIELAMSGAEVERVVVELSSFQLEGIESFRPHVAVLLNLTEDHLDRYHSFQEYIDAKLRIFENQGADDYAVLNIDDPLVAACAGKLKAKLFPMSRFHELEEGISYRDGFITFAHNGKVLRFGTEGFRLKGVHNLDNIMAAMASTLLMCCDGECAYQTVKNFKGLPHRMEFVEEVNGVAYYEDSKGTNVGSVVKSLESFDSGITLIAGGKDKGGSYEPLAKLVSERVSHLVLIGEAKERMKEALGHLTDTRFAETLEEAVDMAHRLTEPGGVVLFSPACSSFDMFKNYEERANCFKAAVRAAKKEETGA</sequence>
<keyword evidence="3 7" id="KW-0963">Cytoplasm</keyword>
<dbReference type="GO" id="GO:0008764">
    <property type="term" value="F:UDP-N-acetylmuramoylalanine-D-glutamate ligase activity"/>
    <property type="evidence" value="ECO:0007669"/>
    <property type="project" value="UniProtKB-UniRule"/>
</dbReference>
<evidence type="ECO:0000313" key="12">
    <source>
        <dbReference type="Proteomes" id="UP000306416"/>
    </source>
</evidence>
<dbReference type="GO" id="GO:0005737">
    <property type="term" value="C:cytoplasm"/>
    <property type="evidence" value="ECO:0007669"/>
    <property type="project" value="UniProtKB-SubCell"/>
</dbReference>
<dbReference type="Gene3D" id="3.40.50.720">
    <property type="entry name" value="NAD(P)-binding Rossmann-like Domain"/>
    <property type="match status" value="1"/>
</dbReference>
<evidence type="ECO:0000259" key="9">
    <source>
        <dbReference type="Pfam" id="PF02875"/>
    </source>
</evidence>
<dbReference type="Proteomes" id="UP000306416">
    <property type="component" value="Unassembled WGS sequence"/>
</dbReference>
<dbReference type="PANTHER" id="PTHR43692:SF1">
    <property type="entry name" value="UDP-N-ACETYLMURAMOYLALANINE--D-GLUTAMATE LIGASE"/>
    <property type="match status" value="1"/>
</dbReference>
<dbReference type="InterPro" id="IPR036565">
    <property type="entry name" value="Mur-like_cat_sf"/>
</dbReference>
<evidence type="ECO:0000256" key="6">
    <source>
        <dbReference type="ARBA" id="ARBA00022840"/>
    </source>
</evidence>
<dbReference type="GO" id="GO:0009252">
    <property type="term" value="P:peptidoglycan biosynthetic process"/>
    <property type="evidence" value="ECO:0007669"/>
    <property type="project" value="UniProtKB-UniRule"/>
</dbReference>
<proteinExistence type="inferred from homology"/>
<dbReference type="GO" id="GO:0005524">
    <property type="term" value="F:ATP binding"/>
    <property type="evidence" value="ECO:0007669"/>
    <property type="project" value="UniProtKB-UniRule"/>
</dbReference>
<comment type="caution">
    <text evidence="11">The sequence shown here is derived from an EMBL/GenBank/DDBJ whole genome shotgun (WGS) entry which is preliminary data.</text>
</comment>
<dbReference type="GO" id="GO:0051301">
    <property type="term" value="P:cell division"/>
    <property type="evidence" value="ECO:0007669"/>
    <property type="project" value="UniProtKB-KW"/>
</dbReference>
<dbReference type="Pfam" id="PF08245">
    <property type="entry name" value="Mur_ligase_M"/>
    <property type="match status" value="1"/>
</dbReference>